<evidence type="ECO:0000313" key="19">
    <source>
        <dbReference type="EMBL" id="OAD79746.1"/>
    </source>
</evidence>
<keyword evidence="9 16" id="KW-0479">Metal-binding</keyword>
<dbReference type="PANTHER" id="PTHR12389:SF0">
    <property type="entry name" value="E3 UBIQUITIN-PROTEIN LIGASE LISTERIN"/>
    <property type="match status" value="1"/>
</dbReference>
<evidence type="ECO:0000256" key="10">
    <source>
        <dbReference type="ARBA" id="ARBA00022737"/>
    </source>
</evidence>
<comment type="similarity">
    <text evidence="4 16">Belongs to the LTN1 family.</text>
</comment>
<dbReference type="GO" id="GO:0072344">
    <property type="term" value="P:rescue of stalled ribosome"/>
    <property type="evidence" value="ECO:0007669"/>
    <property type="project" value="UniProtKB-UniRule"/>
</dbReference>
<keyword evidence="20" id="KW-1185">Reference proteome</keyword>
<comment type="subunit">
    <text evidence="16">Component of the ribosome quality control complex (RQC).</text>
</comment>
<dbReference type="PROSITE" id="PS50089">
    <property type="entry name" value="ZF_RING_2"/>
    <property type="match status" value="1"/>
</dbReference>
<dbReference type="VEuPathDB" id="FungiDB:PHYBLDRAFT_179230"/>
<dbReference type="GO" id="GO:0005829">
    <property type="term" value="C:cytosol"/>
    <property type="evidence" value="ECO:0007669"/>
    <property type="project" value="UniProtKB-SubCell"/>
</dbReference>
<dbReference type="InterPro" id="IPR039795">
    <property type="entry name" value="LTN1/Rkr1"/>
</dbReference>
<dbReference type="GO" id="GO:0061630">
    <property type="term" value="F:ubiquitin protein ligase activity"/>
    <property type="evidence" value="ECO:0007669"/>
    <property type="project" value="UniProtKB-UniRule"/>
</dbReference>
<keyword evidence="11 15" id="KW-0863">Zinc-finger</keyword>
<comment type="function">
    <text evidence="16">E3 ubiquitin-protein ligase. Component of the ribosome quality control complex (RQC), a ribosome-associated complex that mediates ubiquitination and extraction of incompletely synthesized nascent chains for proteasomal degradation.</text>
</comment>
<evidence type="ECO:0000256" key="1">
    <source>
        <dbReference type="ARBA" id="ARBA00000900"/>
    </source>
</evidence>
<keyword evidence="7" id="KW-0963">Cytoplasm</keyword>
<comment type="pathway">
    <text evidence="3 16">Protein modification; protein ubiquitination.</text>
</comment>
<dbReference type="Pfam" id="PF22999">
    <property type="entry name" value="LTN1_E3_ligase_6th"/>
    <property type="match status" value="1"/>
</dbReference>
<keyword evidence="12 16" id="KW-0833">Ubl conjugation pathway</keyword>
<dbReference type="EC" id="2.3.2.27" evidence="5 16"/>
<keyword evidence="13 16" id="KW-0862">Zinc</keyword>
<evidence type="ECO:0000256" key="13">
    <source>
        <dbReference type="ARBA" id="ARBA00022833"/>
    </source>
</evidence>
<dbReference type="SUPFAM" id="SSF57850">
    <property type="entry name" value="RING/U-box"/>
    <property type="match status" value="1"/>
</dbReference>
<dbReference type="FunCoup" id="A0A162Q3P7">
    <property type="interactions" value="490"/>
</dbReference>
<evidence type="ECO:0000256" key="3">
    <source>
        <dbReference type="ARBA" id="ARBA00004906"/>
    </source>
</evidence>
<dbReference type="PANTHER" id="PTHR12389">
    <property type="entry name" value="ZINC FINGER PROTEIN 294"/>
    <property type="match status" value="1"/>
</dbReference>
<dbReference type="GO" id="GO:0043023">
    <property type="term" value="F:ribosomal large subunit binding"/>
    <property type="evidence" value="ECO:0007669"/>
    <property type="project" value="TreeGrafter"/>
</dbReference>
<dbReference type="FunFam" id="3.30.40.10:FF:000038">
    <property type="entry name" value="E3 ubiquitin-protein ligase listerin"/>
    <property type="match status" value="1"/>
</dbReference>
<comment type="catalytic activity">
    <reaction evidence="1 16">
        <text>S-ubiquitinyl-[E2 ubiquitin-conjugating enzyme]-L-cysteine + [acceptor protein]-L-lysine = [E2 ubiquitin-conjugating enzyme]-L-cysteine + N(6)-ubiquitinyl-[acceptor protein]-L-lysine.</text>
        <dbReference type="EC" id="2.3.2.27"/>
    </reaction>
</comment>
<dbReference type="GO" id="GO:0016567">
    <property type="term" value="P:protein ubiquitination"/>
    <property type="evidence" value="ECO:0007669"/>
    <property type="project" value="UniProtKB-UniPathway"/>
</dbReference>
<dbReference type="Pfam" id="PF22958">
    <property type="entry name" value="Ltn1_1st"/>
    <property type="match status" value="1"/>
</dbReference>
<evidence type="ECO:0000256" key="8">
    <source>
        <dbReference type="ARBA" id="ARBA00022679"/>
    </source>
</evidence>
<gene>
    <name evidence="19" type="ORF">PHYBLDRAFT_179230</name>
</gene>
<evidence type="ECO:0000256" key="7">
    <source>
        <dbReference type="ARBA" id="ARBA00022490"/>
    </source>
</evidence>
<evidence type="ECO:0000256" key="17">
    <source>
        <dbReference type="SAM" id="MobiDB-lite"/>
    </source>
</evidence>
<dbReference type="OrthoDB" id="6108at2759"/>
<evidence type="ECO:0000256" key="9">
    <source>
        <dbReference type="ARBA" id="ARBA00022723"/>
    </source>
</evidence>
<dbReference type="GeneID" id="28999028"/>
<evidence type="ECO:0000256" key="2">
    <source>
        <dbReference type="ARBA" id="ARBA00004514"/>
    </source>
</evidence>
<dbReference type="EMBL" id="KV440972">
    <property type="protein sequence ID" value="OAD79746.1"/>
    <property type="molecule type" value="Genomic_DNA"/>
</dbReference>
<keyword evidence="8 16" id="KW-0808">Transferase</keyword>
<dbReference type="Pfam" id="PF23009">
    <property type="entry name" value="UBC_like"/>
    <property type="match status" value="1"/>
</dbReference>
<evidence type="ECO:0000313" key="20">
    <source>
        <dbReference type="Proteomes" id="UP000077315"/>
    </source>
</evidence>
<dbReference type="InterPro" id="IPR016024">
    <property type="entry name" value="ARM-type_fold"/>
</dbReference>
<comment type="subcellular location">
    <subcellularLocation>
        <location evidence="2">Cytoplasm</location>
        <location evidence="2">Cytosol</location>
    </subcellularLocation>
</comment>
<dbReference type="Gene3D" id="3.30.40.10">
    <property type="entry name" value="Zinc/RING finger domain, C3HC4 (zinc finger)"/>
    <property type="match status" value="1"/>
</dbReference>
<dbReference type="GO" id="GO:1990112">
    <property type="term" value="C:RQC complex"/>
    <property type="evidence" value="ECO:0007669"/>
    <property type="project" value="UniProtKB-UniRule"/>
</dbReference>
<name>A0A162Q3P7_PHYB8</name>
<dbReference type="RefSeq" id="XP_018297786.1">
    <property type="nucleotide sequence ID" value="XM_018438122.1"/>
</dbReference>
<dbReference type="InterPro" id="IPR054476">
    <property type="entry name" value="Ltn1_N"/>
</dbReference>
<feature type="domain" description="RING-type" evidence="18">
    <location>
        <begin position="1685"/>
        <end position="1732"/>
    </location>
</feature>
<dbReference type="InterPro" id="IPR013083">
    <property type="entry name" value="Znf_RING/FYVE/PHD"/>
</dbReference>
<comment type="function">
    <text evidence="14">E3 ubiquitin-protein ligase component of the ribosome quality control complex (RQC), a ribosome-associated complex that mediates ubiquitination and extraction of incompletely synthesized nascent chains for proteasomal degradation. Mediates ubiquitination of proteins derived from mRNAs lacking stop codons (non-stop proteins) and other translation arrest products induced by poly-lysine sequences and tandem rare codons. Ubiquitination leads to CDC48 recruitment for extraction and degradation of the incomplete translation product. May indirectly play a role in chromatin function and transcription.</text>
</comment>
<dbReference type="CDD" id="cd16491">
    <property type="entry name" value="RING-CH-C4HC3_LTN1"/>
    <property type="match status" value="1"/>
</dbReference>
<dbReference type="UniPathway" id="UPA00143"/>
<evidence type="ECO:0000256" key="11">
    <source>
        <dbReference type="ARBA" id="ARBA00022771"/>
    </source>
</evidence>
<evidence type="ECO:0000256" key="4">
    <source>
        <dbReference type="ARBA" id="ARBA00007997"/>
    </source>
</evidence>
<evidence type="ECO:0000256" key="6">
    <source>
        <dbReference type="ARBA" id="ARBA00017157"/>
    </source>
</evidence>
<dbReference type="InterPro" id="IPR054477">
    <property type="entry name" value="LTN1_E3_ligase_6th"/>
</dbReference>
<proteinExistence type="inferred from homology"/>
<dbReference type="InParanoid" id="A0A162Q3P7"/>
<dbReference type="InterPro" id="IPR001841">
    <property type="entry name" value="Znf_RING"/>
</dbReference>
<dbReference type="STRING" id="763407.A0A162Q3P7"/>
<reference evidence="20" key="1">
    <citation type="submission" date="2015-06" db="EMBL/GenBank/DDBJ databases">
        <title>Expansion of signal transduction pathways in fungi by whole-genome duplication.</title>
        <authorList>
            <consortium name="DOE Joint Genome Institute"/>
            <person name="Corrochano L.M."/>
            <person name="Kuo A."/>
            <person name="Marcet-Houben M."/>
            <person name="Polaino S."/>
            <person name="Salamov A."/>
            <person name="Villalobos J.M."/>
            <person name="Alvarez M.I."/>
            <person name="Avalos J."/>
            <person name="Benito E.P."/>
            <person name="Benoit I."/>
            <person name="Burger G."/>
            <person name="Camino L.P."/>
            <person name="Canovas D."/>
            <person name="Cerda-Olmedo E."/>
            <person name="Cheng J.-F."/>
            <person name="Dominguez A."/>
            <person name="Elias M."/>
            <person name="Eslava A.P."/>
            <person name="Glaser F."/>
            <person name="Grimwood J."/>
            <person name="Gutierrez G."/>
            <person name="Heitman J."/>
            <person name="Henrissat B."/>
            <person name="Iturriaga E.A."/>
            <person name="Lang B.F."/>
            <person name="Lavin J.L."/>
            <person name="Lee S."/>
            <person name="Li W."/>
            <person name="Lindquist E."/>
            <person name="Lopez-Garcia S."/>
            <person name="Luque E.M."/>
            <person name="Marcos A.T."/>
            <person name="Martin J."/>
            <person name="McCluskey K."/>
            <person name="Medina H.R."/>
            <person name="Miralles-Duran A."/>
            <person name="Miyazaki A."/>
            <person name="Munoz-Torres E."/>
            <person name="Oguiza J.A."/>
            <person name="Ohm R."/>
            <person name="Olmedo M."/>
            <person name="Orejas M."/>
            <person name="Ortiz-Castellanos L."/>
            <person name="Pisabarro A.G."/>
            <person name="Rodriguez-Romero J."/>
            <person name="Ruiz-Herrera J."/>
            <person name="Ruiz-Vazquez R."/>
            <person name="Sanz C."/>
            <person name="Schackwitz W."/>
            <person name="Schmutz J."/>
            <person name="Shahriari M."/>
            <person name="Shelest E."/>
            <person name="Silva-Franco F."/>
            <person name="Soanes D."/>
            <person name="Syed K."/>
            <person name="Tagua V.G."/>
            <person name="Talbot N.J."/>
            <person name="Thon M."/>
            <person name="De vries R.P."/>
            <person name="Wiebenga A."/>
            <person name="Yadav J.S."/>
            <person name="Braun E.L."/>
            <person name="Baker S."/>
            <person name="Garre V."/>
            <person name="Horwitz B."/>
            <person name="Torres-Martinez S."/>
            <person name="Idnurm A."/>
            <person name="Herrera-Estrella A."/>
            <person name="Gabaldon T."/>
            <person name="Grigoriev I.V."/>
        </authorList>
    </citation>
    <scope>NUCLEOTIDE SEQUENCE [LARGE SCALE GENOMIC DNA]</scope>
    <source>
        <strain evidence="20">NRRL 1555(-)</strain>
    </source>
</reference>
<dbReference type="SUPFAM" id="SSF48371">
    <property type="entry name" value="ARM repeat"/>
    <property type="match status" value="1"/>
</dbReference>
<accession>A0A162Q3P7</accession>
<dbReference type="Proteomes" id="UP000077315">
    <property type="component" value="Unassembled WGS sequence"/>
</dbReference>
<organism evidence="19 20">
    <name type="scientific">Phycomyces blakesleeanus (strain ATCC 8743b / DSM 1359 / FGSC 10004 / NBRC 33097 / NRRL 1555)</name>
    <dbReference type="NCBI Taxonomy" id="763407"/>
    <lineage>
        <taxon>Eukaryota</taxon>
        <taxon>Fungi</taxon>
        <taxon>Fungi incertae sedis</taxon>
        <taxon>Mucoromycota</taxon>
        <taxon>Mucoromycotina</taxon>
        <taxon>Mucoromycetes</taxon>
        <taxon>Mucorales</taxon>
        <taxon>Phycomycetaceae</taxon>
        <taxon>Phycomyces</taxon>
    </lineage>
</organism>
<dbReference type="GO" id="GO:1990116">
    <property type="term" value="P:ribosome-associated ubiquitin-dependent protein catabolic process"/>
    <property type="evidence" value="ECO:0007669"/>
    <property type="project" value="UniProtKB-UniRule"/>
</dbReference>
<dbReference type="GO" id="GO:0008270">
    <property type="term" value="F:zinc ion binding"/>
    <property type="evidence" value="ECO:0007669"/>
    <property type="project" value="UniProtKB-KW"/>
</dbReference>
<evidence type="ECO:0000256" key="12">
    <source>
        <dbReference type="ARBA" id="ARBA00022786"/>
    </source>
</evidence>
<protein>
    <recommendedName>
        <fullName evidence="6 16">E3 ubiquitin-protein ligase listerin</fullName>
        <ecNumber evidence="5 16">2.3.2.27</ecNumber>
    </recommendedName>
    <alternativeName>
        <fullName evidence="16">RING-type E3 ubiquitin transferase listerin</fullName>
    </alternativeName>
</protein>
<evidence type="ECO:0000256" key="15">
    <source>
        <dbReference type="PROSITE-ProRule" id="PRU00175"/>
    </source>
</evidence>
<evidence type="ECO:0000256" key="5">
    <source>
        <dbReference type="ARBA" id="ARBA00012483"/>
    </source>
</evidence>
<keyword evidence="10" id="KW-0677">Repeat</keyword>
<evidence type="ECO:0000256" key="16">
    <source>
        <dbReference type="RuleBase" id="RU367090"/>
    </source>
</evidence>
<feature type="region of interest" description="Disordered" evidence="17">
    <location>
        <begin position="1"/>
        <end position="23"/>
    </location>
</feature>
<evidence type="ECO:0000256" key="14">
    <source>
        <dbReference type="ARBA" id="ARBA00055150"/>
    </source>
</evidence>
<evidence type="ECO:0000259" key="18">
    <source>
        <dbReference type="PROSITE" id="PS50089"/>
    </source>
</evidence>
<dbReference type="InterPro" id="IPR039804">
    <property type="entry name" value="RING-CH-C4HC3_LTN1"/>
</dbReference>
<dbReference type="Pfam" id="PF13639">
    <property type="entry name" value="zf-RING_2"/>
    <property type="match status" value="1"/>
</dbReference>
<sequence length="1735" mass="195527">MVKPGKQPRVKGNMKPASSSRAAELSGSTSLSFDNLGGFAQFANAGIPNASNNTLHSSTPTTEDHLDPGLSVILKKVAKRDMVTKLKALEELEAYLKAHQESIPAILSTWVTMYGKLTMEVDRRVRLAANSVHALVTSQAGKKLAPHLKDFVGPWMMTQFDQSRDVARAAKTSFETVFSEEKRAGVLLFCQKDILEFIIEMLLYKTPETLSDPRYVTKEDMDAKFARVISSNIYCISYLIGQLPIEDRKKSSDVYDKLFDDPVFWKYVSHQSPMIRNAVYSLIKTLLLLWPDILKTRLELVCPVFFAAVFNEKDGSTHSSMWDALLLITKKFPESWIVIAKKKSAIPKLCNFLRSGLNGSVGISYPSILALLANLPKELKQAPNFYKDVFDSLWKSLSTDFIDSSNSHIFLNSYVECAVYFIVMESKNEDENTKPIVDYLINTVLWRPYELFFIDVRGVSGHEKLDIKNYLILAKHLSVLVSSDSVKGVSCPLNESSLTIILLDLMEPFWTLLDNLLSQTITDCSTKLSKSIDLENLCYKAGGFMMELCNELNKIEKSGSKDAMAHASKLARRLLLASIKSSITHKDQSHALLILADQLLSSYSNELLDTDEHSKEILVSSKELLTLITQGPQQSIGSLVAFYTKLVFSLSEKPSKELWNSVISMLKELNGKTKDSQAVLCQSQVMLLLLEQIKKEGASMDYKSEELDSLVQSYASQLLDSENTNEFLEVPVIRETLERILASTISLNSVHPVVSEDTLKKLIASLQLTLKNFNGFQYIIKSNSSEPSTKLTQITLSSLKVLYDTITASPVDTLPAEVFECLPGEVFDAIFSKNSVIDPEAAPIQTVADMASLVWDIMVAKSNGKTLIQPILKRVKSSINNISFFASPSDSAKRVQKLLSSVNDNIRQESMEYLFGTREEWKSLARPFEQHTRVFSTLAIQDPLAGLVNCSLVDDDDELLPVSYDLYGLSAYGRTALFAAEYIFSNSTNLSNTTDWIMIELMVARLACQSGLEVPGLCRVWDNKIPESALGIQAFVHQMDKLFVKWIDDLTTNASFNALSLLNDLKQKVKSEYDSRLKSVLMELLSTPALSVATDFSPKDVYLANILEMVLRLSLQNLEWSTDDVAPWTSVLKAESTELSLLGKVATMMAFKETMGESPMFKNLQSDLVSKLSSISNLEDFQDSHKKPWSLLVLLNISSLKFKYISIPTQRLMHLMLAMRKWFTSKSSPDTEQAMMHVQIAQLFSHLAESLQDVSGGQWSLFLGQCYEWVAFSDPTVPEEITLLYYALLFYKQLEEMVSDGNSELENIIQEYAPRFSKTCLKLLTLEKGVNMSHPRQKYQELLADLHVQIPDNILFDALSFTDMCHLLKAPTEQLQKCSYDLLRRSISHTVEELSVRMEFTETSEGDTDFSINRDIYKSLVGAPDMSTWHSANLKDQPLHEILGFLLSWLLMFDHFNEITFKLKQEYTSQLKDADLISTLLPVLFKILGTGYTQDIKPFDLAPWDIDSYDLEGFESTSEISYLILASHLYFRALKQVPSLVRAWWVGCKNRQLILGVESYTEKYFSPRLINNELDMLNRPDIMSDLADNGDNTFTVKALKSANEVMANYLVDDQTLSVCIKLPKTYPLRQINVEGVAKIGVNEKQWRGWMFAVSAVIGFQNGNIADALTVFKRNANLHFEGVEDCTICYSIINVIDRSIPNKQCRTCKNKFHSNCLYKWFKSSNSASCPLCRTVF</sequence>
<dbReference type="InterPro" id="IPR054478">
    <property type="entry name" value="LTN1_UBC"/>
</dbReference>